<feature type="region of interest" description="Disordered" evidence="1">
    <location>
        <begin position="332"/>
        <end position="357"/>
    </location>
</feature>
<feature type="region of interest" description="Disordered" evidence="1">
    <location>
        <begin position="1"/>
        <end position="31"/>
    </location>
</feature>
<feature type="compositionally biased region" description="Basic and acidic residues" evidence="1">
    <location>
        <begin position="335"/>
        <end position="348"/>
    </location>
</feature>
<name>A0A2N3QXP6_9BIFI</name>
<comment type="caution">
    <text evidence="3">The sequence shown here is derived from an EMBL/GenBank/DDBJ whole genome shotgun (WGS) entry which is preliminary data.</text>
</comment>
<proteinExistence type="predicted"/>
<keyword evidence="2" id="KW-0812">Transmembrane</keyword>
<reference evidence="3 4" key="1">
    <citation type="submission" date="2017-10" db="EMBL/GenBank/DDBJ databases">
        <title>Bifidobacterium genomics.</title>
        <authorList>
            <person name="Lugli G.A."/>
            <person name="Milani C."/>
            <person name="Mancabelli L."/>
        </authorList>
    </citation>
    <scope>NUCLEOTIDE SEQUENCE [LARGE SCALE GENOMIC DNA]</scope>
    <source>
        <strain evidence="3 4">1744B</strain>
    </source>
</reference>
<evidence type="ECO:0000256" key="2">
    <source>
        <dbReference type="SAM" id="Phobius"/>
    </source>
</evidence>
<feature type="transmembrane region" description="Helical" evidence="2">
    <location>
        <begin position="931"/>
        <end position="950"/>
    </location>
</feature>
<evidence type="ECO:0000256" key="1">
    <source>
        <dbReference type="SAM" id="MobiDB-lite"/>
    </source>
</evidence>
<feature type="compositionally biased region" description="Polar residues" evidence="1">
    <location>
        <begin position="63"/>
        <end position="72"/>
    </location>
</feature>
<feature type="region of interest" description="Disordered" evidence="1">
    <location>
        <begin position="56"/>
        <end position="80"/>
    </location>
</feature>
<dbReference type="Proteomes" id="UP000233783">
    <property type="component" value="Unassembled WGS sequence"/>
</dbReference>
<feature type="compositionally biased region" description="Basic and acidic residues" evidence="1">
    <location>
        <begin position="720"/>
        <end position="732"/>
    </location>
</feature>
<evidence type="ECO:0000313" key="3">
    <source>
        <dbReference type="EMBL" id="PKU97747.1"/>
    </source>
</evidence>
<keyword evidence="2" id="KW-1133">Transmembrane helix</keyword>
<dbReference type="AlphaFoldDB" id="A0A2N3QXP6"/>
<dbReference type="Gene3D" id="1.20.1270.90">
    <property type="entry name" value="AF1782-like"/>
    <property type="match status" value="1"/>
</dbReference>
<keyword evidence="2" id="KW-0472">Membrane</keyword>
<feature type="compositionally biased region" description="Low complexity" evidence="1">
    <location>
        <begin position="142"/>
        <end position="153"/>
    </location>
</feature>
<gene>
    <name evidence="3" type="ORF">CQR56_0500</name>
</gene>
<feature type="compositionally biased region" description="Polar residues" evidence="1">
    <location>
        <begin position="118"/>
        <end position="129"/>
    </location>
</feature>
<feature type="region of interest" description="Disordered" evidence="1">
    <location>
        <begin position="956"/>
        <end position="975"/>
    </location>
</feature>
<dbReference type="EMBL" id="PCHB01000006">
    <property type="protein sequence ID" value="PKU97747.1"/>
    <property type="molecule type" value="Genomic_DNA"/>
</dbReference>
<feature type="region of interest" description="Disordered" evidence="1">
    <location>
        <begin position="96"/>
        <end position="157"/>
    </location>
</feature>
<accession>A0A2N3QXP6</accession>
<protein>
    <submittedName>
        <fullName evidence="3">Cell surface protein</fullName>
    </submittedName>
</protein>
<evidence type="ECO:0000313" key="4">
    <source>
        <dbReference type="Proteomes" id="UP000233783"/>
    </source>
</evidence>
<feature type="region of interest" description="Disordered" evidence="1">
    <location>
        <begin position="720"/>
        <end position="740"/>
    </location>
</feature>
<sequence>MTAADAARGRSRSFPLHPNFQRKNRLKNPRIEKPAATLIAAATLLAGMGLPPAALAADGTTPNPSASASGTGTADKDQTNTATTWTLMGVTLTADDKGTLTLPDGQTTPAFDKRPDNASVQGSDGTTIPLTLADTAEEHPDLGVTTGTGTLTTEAKDGHPAVRVPATWTTGTKTTLSDGTPFTLKDGAWEASYGRTLTLKDDNEPPVRNIGLSDGSKHEITWGEPTLHDGKVIREGTASGEIGGQKWQATLTAERDTDHTGLTQAVTAARQAYDQGAGEYTAASLENLADAIEQADELDRTGATDEAMDAMRDRLAEAVGNLDTITWKTDGTTLSHEKGQGYDGKAPDTADTAPGDTVALTSNDPTLGKLGSITIPRIQNDDPATLTDEDLGVARATGTAHYKGTTPNGNRTATWSQDYSYTLGKRVEATGPDGKAIGFTTGNGYLSATVTASLDQTNRPKDADVTIDGKTVHITWSDQVRTTATDTTTTYTRQGRVEGDIKVAGTDRTQHWIVYVSASRTEGHVAGLSLIQRKADGTTSRHDIDGFDPARHEYTVTMPADAVADQYTLGHTSAAGDKADVSEGTPIAPTLGANASRILKTTLNGVTYTVTVDFQKAKPTPSNPHARLTGLYVDLTGKTGKGALIDGWDPDVLDYTIRIGANDPGAYILPEAPSGVTVKAGDVTRSGYATTQYWTATAADGQSRTYSVTVIRDHGTPTAEEAFKPGAAKDTDGQTPAASRDDTTLVSHGYLLDGEYHAVKDTDYTIPEGGTFAYASRQGQTVQVSESKVRGMTWKYTLNILAPDGVTLANPAPAFTVTYLTRATHEVAITSIIVDGRAIDGFDPSKHEYTAQVDNIDHWTVTADFDKSTGMGVTIHKDRDKATITATSADGLTKATYTLKVSEKPLTLNRAGTDGATVEGLAHTGADTASMISVVAVLLAAGVACLAAGLTRRLHRGKRGDARTDGDVTGSQDAE</sequence>
<organism evidence="3 4">
    <name type="scientific">Bifidobacterium pseudolongum subsp. globosum</name>
    <dbReference type="NCBI Taxonomy" id="1690"/>
    <lineage>
        <taxon>Bacteria</taxon>
        <taxon>Bacillati</taxon>
        <taxon>Actinomycetota</taxon>
        <taxon>Actinomycetes</taxon>
        <taxon>Bifidobacteriales</taxon>
        <taxon>Bifidobacteriaceae</taxon>
        <taxon>Bifidobacterium</taxon>
    </lineage>
</organism>